<keyword evidence="2" id="KW-1003">Cell membrane</keyword>
<evidence type="ECO:0000256" key="4">
    <source>
        <dbReference type="ARBA" id="ARBA00022989"/>
    </source>
</evidence>
<keyword evidence="5 6" id="KW-0472">Membrane</keyword>
<evidence type="ECO:0000313" key="9">
    <source>
        <dbReference type="Proteomes" id="UP000683246"/>
    </source>
</evidence>
<evidence type="ECO:0000256" key="5">
    <source>
        <dbReference type="ARBA" id="ARBA00023136"/>
    </source>
</evidence>
<name>A0A8J8MJ92_9FIRM</name>
<dbReference type="PIRSF" id="PIRSF006483">
    <property type="entry name" value="Membrane_protein_YitT"/>
    <property type="match status" value="1"/>
</dbReference>
<gene>
    <name evidence="8" type="ORF">HZI73_09220</name>
</gene>
<evidence type="ECO:0000256" key="2">
    <source>
        <dbReference type="ARBA" id="ARBA00022475"/>
    </source>
</evidence>
<feature type="transmembrane region" description="Helical" evidence="6">
    <location>
        <begin position="169"/>
        <end position="189"/>
    </location>
</feature>
<evidence type="ECO:0000256" key="3">
    <source>
        <dbReference type="ARBA" id="ARBA00022692"/>
    </source>
</evidence>
<dbReference type="Gene3D" id="3.30.70.120">
    <property type="match status" value="1"/>
</dbReference>
<dbReference type="Pfam" id="PF10035">
    <property type="entry name" value="DUF2179"/>
    <property type="match status" value="1"/>
</dbReference>
<feature type="domain" description="DUF2179" evidence="7">
    <location>
        <begin position="217"/>
        <end position="271"/>
    </location>
</feature>
<keyword evidence="4 6" id="KW-1133">Transmembrane helix</keyword>
<reference evidence="8" key="1">
    <citation type="submission" date="2020-07" db="EMBL/GenBank/DDBJ databases">
        <title>Vallitalea pronyensis genome.</title>
        <authorList>
            <person name="Postec A."/>
        </authorList>
    </citation>
    <scope>NUCLEOTIDE SEQUENCE</scope>
    <source>
        <strain evidence="8">FatNI3</strain>
    </source>
</reference>
<dbReference type="PANTHER" id="PTHR33545:SF5">
    <property type="entry name" value="UPF0750 MEMBRANE PROTEIN YITT"/>
    <property type="match status" value="1"/>
</dbReference>
<feature type="transmembrane region" description="Helical" evidence="6">
    <location>
        <begin position="74"/>
        <end position="92"/>
    </location>
</feature>
<organism evidence="8 9">
    <name type="scientific">Vallitalea pronyensis</name>
    <dbReference type="NCBI Taxonomy" id="1348613"/>
    <lineage>
        <taxon>Bacteria</taxon>
        <taxon>Bacillati</taxon>
        <taxon>Bacillota</taxon>
        <taxon>Clostridia</taxon>
        <taxon>Lachnospirales</taxon>
        <taxon>Vallitaleaceae</taxon>
        <taxon>Vallitalea</taxon>
    </lineage>
</organism>
<feature type="transmembrane region" description="Helical" evidence="6">
    <location>
        <begin position="143"/>
        <end position="163"/>
    </location>
</feature>
<dbReference type="Pfam" id="PF02588">
    <property type="entry name" value="YitT_membrane"/>
    <property type="match status" value="1"/>
</dbReference>
<feature type="transmembrane region" description="Helical" evidence="6">
    <location>
        <begin position="104"/>
        <end position="122"/>
    </location>
</feature>
<dbReference type="AlphaFoldDB" id="A0A8J8MJ92"/>
<dbReference type="GO" id="GO:0005886">
    <property type="term" value="C:plasma membrane"/>
    <property type="evidence" value="ECO:0007669"/>
    <property type="project" value="UniProtKB-SubCell"/>
</dbReference>
<dbReference type="EMBL" id="CP058649">
    <property type="protein sequence ID" value="QUI22471.1"/>
    <property type="molecule type" value="Genomic_DNA"/>
</dbReference>
<dbReference type="PANTHER" id="PTHR33545">
    <property type="entry name" value="UPF0750 MEMBRANE PROTEIN YITT-RELATED"/>
    <property type="match status" value="1"/>
</dbReference>
<evidence type="ECO:0000313" key="8">
    <source>
        <dbReference type="EMBL" id="QUI22471.1"/>
    </source>
</evidence>
<dbReference type="InterPro" id="IPR003740">
    <property type="entry name" value="YitT"/>
</dbReference>
<protein>
    <submittedName>
        <fullName evidence="8">YitT family protein</fullName>
    </submittedName>
</protein>
<dbReference type="InterPro" id="IPR051461">
    <property type="entry name" value="UPF0750_membrane"/>
</dbReference>
<dbReference type="CDD" id="cd16380">
    <property type="entry name" value="YitT_C"/>
    <property type="match status" value="1"/>
</dbReference>
<keyword evidence="9" id="KW-1185">Reference proteome</keyword>
<evidence type="ECO:0000256" key="1">
    <source>
        <dbReference type="ARBA" id="ARBA00004651"/>
    </source>
</evidence>
<evidence type="ECO:0000256" key="6">
    <source>
        <dbReference type="SAM" id="Phobius"/>
    </source>
</evidence>
<sequence length="276" mass="30304">MLKTTRRYITIIIGQFIAALAFRCVLLPNDLIAGGFGGIATVVNKLTGMNIQLVLIILCIPVILWAYLKYNRKLVFYAAFCFAIFTFFIGFIADVIPEFTTDKIIAAIVAGVLFGIASGMIIRVGAANGPEAIIGMYLKDKKGITIGTYFTVLNSAILGSSLIFGDITIIIYSLISIYIGGKVTDYIILGTRRDYCVNIISENFLDITEFIHNELKRGVTFVPCVGTYKVNKKMMIKAVVTNAELVILKNYVASLKDNSFVYVTESIEVFGGGFTD</sequence>
<proteinExistence type="predicted"/>
<dbReference type="RefSeq" id="WP_212697958.1">
    <property type="nucleotide sequence ID" value="NZ_CP058649.1"/>
</dbReference>
<dbReference type="Proteomes" id="UP000683246">
    <property type="component" value="Chromosome"/>
</dbReference>
<dbReference type="KEGG" id="vpy:HZI73_09220"/>
<dbReference type="InterPro" id="IPR015867">
    <property type="entry name" value="N-reg_PII/ATP_PRibTrfase_C"/>
</dbReference>
<dbReference type="InterPro" id="IPR019264">
    <property type="entry name" value="DUF2179"/>
</dbReference>
<feature type="transmembrane region" description="Helical" evidence="6">
    <location>
        <begin position="7"/>
        <end position="28"/>
    </location>
</feature>
<accession>A0A8J8MJ92</accession>
<keyword evidence="3 6" id="KW-0812">Transmembrane</keyword>
<feature type="transmembrane region" description="Helical" evidence="6">
    <location>
        <begin position="48"/>
        <end position="67"/>
    </location>
</feature>
<comment type="subcellular location">
    <subcellularLocation>
        <location evidence="1">Cell membrane</location>
        <topology evidence="1">Multi-pass membrane protein</topology>
    </subcellularLocation>
</comment>
<evidence type="ECO:0000259" key="7">
    <source>
        <dbReference type="Pfam" id="PF10035"/>
    </source>
</evidence>